<gene>
    <name evidence="2" type="ORF">EYF80_011585</name>
</gene>
<protein>
    <submittedName>
        <fullName evidence="2">Uncharacterized protein</fullName>
    </submittedName>
</protein>
<accession>A0A4Z2IJ87</accession>
<proteinExistence type="predicted"/>
<dbReference type="AlphaFoldDB" id="A0A4Z2IJ87"/>
<evidence type="ECO:0000313" key="3">
    <source>
        <dbReference type="Proteomes" id="UP000314294"/>
    </source>
</evidence>
<name>A0A4Z2IJ87_9TELE</name>
<feature type="compositionally biased region" description="Basic and acidic residues" evidence="1">
    <location>
        <begin position="1"/>
        <end position="12"/>
    </location>
</feature>
<dbReference type="Proteomes" id="UP000314294">
    <property type="component" value="Unassembled WGS sequence"/>
</dbReference>
<keyword evidence="3" id="KW-1185">Reference proteome</keyword>
<feature type="compositionally biased region" description="Basic and acidic residues" evidence="1">
    <location>
        <begin position="136"/>
        <end position="146"/>
    </location>
</feature>
<reference evidence="2 3" key="1">
    <citation type="submission" date="2019-03" db="EMBL/GenBank/DDBJ databases">
        <title>First draft genome of Liparis tanakae, snailfish: a comprehensive survey of snailfish specific genes.</title>
        <authorList>
            <person name="Kim W."/>
            <person name="Song I."/>
            <person name="Jeong J.-H."/>
            <person name="Kim D."/>
            <person name="Kim S."/>
            <person name="Ryu S."/>
            <person name="Song J.Y."/>
            <person name="Lee S.K."/>
        </authorList>
    </citation>
    <scope>NUCLEOTIDE SEQUENCE [LARGE SCALE GENOMIC DNA]</scope>
    <source>
        <tissue evidence="2">Muscle</tissue>
    </source>
</reference>
<feature type="region of interest" description="Disordered" evidence="1">
    <location>
        <begin position="1"/>
        <end position="25"/>
    </location>
</feature>
<comment type="caution">
    <text evidence="2">The sequence shown here is derived from an EMBL/GenBank/DDBJ whole genome shotgun (WGS) entry which is preliminary data.</text>
</comment>
<dbReference type="EMBL" id="SRLO01000076">
    <property type="protein sequence ID" value="TNN78080.1"/>
    <property type="molecule type" value="Genomic_DNA"/>
</dbReference>
<feature type="region of interest" description="Disordered" evidence="1">
    <location>
        <begin position="79"/>
        <end position="150"/>
    </location>
</feature>
<organism evidence="2 3">
    <name type="scientific">Liparis tanakae</name>
    <name type="common">Tanaka's snailfish</name>
    <dbReference type="NCBI Taxonomy" id="230148"/>
    <lineage>
        <taxon>Eukaryota</taxon>
        <taxon>Metazoa</taxon>
        <taxon>Chordata</taxon>
        <taxon>Craniata</taxon>
        <taxon>Vertebrata</taxon>
        <taxon>Euteleostomi</taxon>
        <taxon>Actinopterygii</taxon>
        <taxon>Neopterygii</taxon>
        <taxon>Teleostei</taxon>
        <taxon>Neoteleostei</taxon>
        <taxon>Acanthomorphata</taxon>
        <taxon>Eupercaria</taxon>
        <taxon>Perciformes</taxon>
        <taxon>Cottioidei</taxon>
        <taxon>Cottales</taxon>
        <taxon>Liparidae</taxon>
        <taxon>Liparis</taxon>
    </lineage>
</organism>
<evidence type="ECO:0000313" key="2">
    <source>
        <dbReference type="EMBL" id="TNN78080.1"/>
    </source>
</evidence>
<sequence>MVISGRQREHGARGRNNVNDDDDDQKTFSVNLSRAQTLGGLRILSISGVCLLEVITGSETRGDKCYSLYTSGPVTAVSGGSRRHFFNPLPPPPPSPRVCRPTNQNPSRPRPVCPSPGVAAAPRAAAVAEEEQQGEQDQRPPGEDAQQHQQQHIVLHLARRHGHVLLTGSRGKRLQASGFRLQAPGFRLQAVFSHTLSRDLQLSVLPPHTRL</sequence>
<evidence type="ECO:0000256" key="1">
    <source>
        <dbReference type="SAM" id="MobiDB-lite"/>
    </source>
</evidence>
<feature type="compositionally biased region" description="Low complexity" evidence="1">
    <location>
        <begin position="116"/>
        <end position="127"/>
    </location>
</feature>